<evidence type="ECO:0000256" key="1">
    <source>
        <dbReference type="SAM" id="MobiDB-lite"/>
    </source>
</evidence>
<reference evidence="2 3" key="1">
    <citation type="submission" date="2019-09" db="EMBL/GenBank/DDBJ databases">
        <title>A chromosome-level genome assembly of the Chinese tupelo Nyssa sinensis.</title>
        <authorList>
            <person name="Yang X."/>
            <person name="Kang M."/>
            <person name="Yang Y."/>
            <person name="Xiong H."/>
            <person name="Wang M."/>
            <person name="Zhang Z."/>
            <person name="Wang Z."/>
            <person name="Wu H."/>
            <person name="Ma T."/>
            <person name="Liu J."/>
            <person name="Xi Z."/>
        </authorList>
    </citation>
    <scope>NUCLEOTIDE SEQUENCE [LARGE SCALE GENOMIC DNA]</scope>
    <source>
        <strain evidence="2">J267</strain>
        <tissue evidence="2">Leaf</tissue>
    </source>
</reference>
<feature type="region of interest" description="Disordered" evidence="1">
    <location>
        <begin position="1"/>
        <end position="61"/>
    </location>
</feature>
<evidence type="ECO:0000313" key="3">
    <source>
        <dbReference type="Proteomes" id="UP000325577"/>
    </source>
</evidence>
<evidence type="ECO:0000313" key="2">
    <source>
        <dbReference type="EMBL" id="KAA8547394.1"/>
    </source>
</evidence>
<protein>
    <submittedName>
        <fullName evidence="2">Uncharacterized protein</fullName>
    </submittedName>
</protein>
<dbReference type="EMBL" id="CM018032">
    <property type="protein sequence ID" value="KAA8547394.1"/>
    <property type="molecule type" value="Genomic_DNA"/>
</dbReference>
<keyword evidence="3" id="KW-1185">Reference proteome</keyword>
<name>A0A5J5BXN3_9ASTE</name>
<dbReference type="Proteomes" id="UP000325577">
    <property type="component" value="Linkage Group LG1"/>
</dbReference>
<dbReference type="PANTHER" id="PTHR35167">
    <property type="entry name" value="OS05G0216466 PROTEIN"/>
    <property type="match status" value="1"/>
</dbReference>
<gene>
    <name evidence="2" type="ORF">F0562_003742</name>
</gene>
<sequence length="91" mass="10477">MADSDMAAVAEQLMQLSAEDNDSSNKNKKSKKMDIENDQNQSEVTSAKIKKEEDKSLRPKKRRYRSIDHIYMVTKPLNIIHGKKGNLRKKT</sequence>
<dbReference type="AlphaFoldDB" id="A0A5J5BXN3"/>
<proteinExistence type="predicted"/>
<dbReference type="OrthoDB" id="1739516at2759"/>
<accession>A0A5J5BXN3</accession>
<organism evidence="2 3">
    <name type="scientific">Nyssa sinensis</name>
    <dbReference type="NCBI Taxonomy" id="561372"/>
    <lineage>
        <taxon>Eukaryota</taxon>
        <taxon>Viridiplantae</taxon>
        <taxon>Streptophyta</taxon>
        <taxon>Embryophyta</taxon>
        <taxon>Tracheophyta</taxon>
        <taxon>Spermatophyta</taxon>
        <taxon>Magnoliopsida</taxon>
        <taxon>eudicotyledons</taxon>
        <taxon>Gunneridae</taxon>
        <taxon>Pentapetalae</taxon>
        <taxon>asterids</taxon>
        <taxon>Cornales</taxon>
        <taxon>Nyssaceae</taxon>
        <taxon>Nyssa</taxon>
    </lineage>
</organism>
<dbReference type="PANTHER" id="PTHR35167:SF12">
    <property type="match status" value="1"/>
</dbReference>